<protein>
    <recommendedName>
        <fullName evidence="4">non-specific protein-tyrosine kinase</fullName>
        <ecNumber evidence="4">2.7.10.2</ecNumber>
    </recommendedName>
</protein>
<keyword evidence="14" id="KW-0829">Tyrosine-protein kinase</keyword>
<proteinExistence type="inferred from homology"/>
<keyword evidence="9" id="KW-0547">Nucleotide-binding</keyword>
<comment type="subcellular location">
    <subcellularLocation>
        <location evidence="1">Cell inner membrane</location>
        <topology evidence="1">Multi-pass membrane protein</topology>
    </subcellularLocation>
</comment>
<evidence type="ECO:0000259" key="17">
    <source>
        <dbReference type="Pfam" id="PF02706"/>
    </source>
</evidence>
<dbReference type="RefSeq" id="WP_177157097.1">
    <property type="nucleotide sequence ID" value="NZ_JABCJE010000002.1"/>
</dbReference>
<comment type="similarity">
    <text evidence="2">Belongs to the CpsD/CapB family.</text>
</comment>
<feature type="transmembrane region" description="Helical" evidence="16">
    <location>
        <begin position="450"/>
        <end position="470"/>
    </location>
</feature>
<gene>
    <name evidence="20" type="ORF">HJ536_06510</name>
</gene>
<keyword evidence="11" id="KW-0067">ATP-binding</keyword>
<evidence type="ECO:0000313" key="21">
    <source>
        <dbReference type="Proteomes" id="UP000592216"/>
    </source>
</evidence>
<evidence type="ECO:0000256" key="9">
    <source>
        <dbReference type="ARBA" id="ARBA00022741"/>
    </source>
</evidence>
<comment type="caution">
    <text evidence="20">The sequence shown here is derived from an EMBL/GenBank/DDBJ whole genome shotgun (WGS) entry which is preliminary data.</text>
</comment>
<feature type="transmembrane region" description="Helical" evidence="16">
    <location>
        <begin position="29"/>
        <end position="48"/>
    </location>
</feature>
<dbReference type="InterPro" id="IPR003856">
    <property type="entry name" value="LPS_length_determ_N"/>
</dbReference>
<keyword evidence="5" id="KW-1003">Cell membrane</keyword>
<dbReference type="InterPro" id="IPR025669">
    <property type="entry name" value="AAA_dom"/>
</dbReference>
<evidence type="ECO:0000256" key="15">
    <source>
        <dbReference type="ARBA" id="ARBA00051245"/>
    </source>
</evidence>
<comment type="catalytic activity">
    <reaction evidence="15">
        <text>L-tyrosyl-[protein] + ATP = O-phospho-L-tyrosyl-[protein] + ADP + H(+)</text>
        <dbReference type="Rhea" id="RHEA:10596"/>
        <dbReference type="Rhea" id="RHEA-COMP:10136"/>
        <dbReference type="Rhea" id="RHEA-COMP:20101"/>
        <dbReference type="ChEBI" id="CHEBI:15378"/>
        <dbReference type="ChEBI" id="CHEBI:30616"/>
        <dbReference type="ChEBI" id="CHEBI:46858"/>
        <dbReference type="ChEBI" id="CHEBI:61978"/>
        <dbReference type="ChEBI" id="CHEBI:456216"/>
        <dbReference type="EC" id="2.7.10.2"/>
    </reaction>
</comment>
<feature type="domain" description="Tyrosine-protein kinase G-rich" evidence="19">
    <location>
        <begin position="398"/>
        <end position="467"/>
    </location>
</feature>
<dbReference type="InterPro" id="IPR005702">
    <property type="entry name" value="Wzc-like_C"/>
</dbReference>
<feature type="domain" description="AAA" evidence="18">
    <location>
        <begin position="557"/>
        <end position="685"/>
    </location>
</feature>
<keyword evidence="10 20" id="KW-0418">Kinase</keyword>
<dbReference type="AlphaFoldDB" id="A0A850Q1P8"/>
<evidence type="ECO:0000256" key="5">
    <source>
        <dbReference type="ARBA" id="ARBA00022475"/>
    </source>
</evidence>
<evidence type="ECO:0000256" key="12">
    <source>
        <dbReference type="ARBA" id="ARBA00022989"/>
    </source>
</evidence>
<dbReference type="Pfam" id="PF02706">
    <property type="entry name" value="Wzz"/>
    <property type="match status" value="1"/>
</dbReference>
<evidence type="ECO:0000256" key="10">
    <source>
        <dbReference type="ARBA" id="ARBA00022777"/>
    </source>
</evidence>
<evidence type="ECO:0000256" key="6">
    <source>
        <dbReference type="ARBA" id="ARBA00022519"/>
    </source>
</evidence>
<evidence type="ECO:0000256" key="11">
    <source>
        <dbReference type="ARBA" id="ARBA00022840"/>
    </source>
</evidence>
<organism evidence="20 21">
    <name type="scientific">Donghicola mangrovi</name>
    <dbReference type="NCBI Taxonomy" id="2729614"/>
    <lineage>
        <taxon>Bacteria</taxon>
        <taxon>Pseudomonadati</taxon>
        <taxon>Pseudomonadota</taxon>
        <taxon>Alphaproteobacteria</taxon>
        <taxon>Rhodobacterales</taxon>
        <taxon>Roseobacteraceae</taxon>
        <taxon>Donghicola</taxon>
    </lineage>
</organism>
<dbReference type="PANTHER" id="PTHR32309">
    <property type="entry name" value="TYROSINE-PROTEIN KINASE"/>
    <property type="match status" value="1"/>
</dbReference>
<accession>A0A850Q1P8</accession>
<evidence type="ECO:0000256" key="7">
    <source>
        <dbReference type="ARBA" id="ARBA00022679"/>
    </source>
</evidence>
<feature type="domain" description="Polysaccharide chain length determinant N-terminal" evidence="17">
    <location>
        <begin position="21"/>
        <end position="105"/>
    </location>
</feature>
<dbReference type="InterPro" id="IPR050445">
    <property type="entry name" value="Bact_polysacc_biosynth/exp"/>
</dbReference>
<evidence type="ECO:0000256" key="14">
    <source>
        <dbReference type="ARBA" id="ARBA00023137"/>
    </source>
</evidence>
<evidence type="ECO:0000256" key="4">
    <source>
        <dbReference type="ARBA" id="ARBA00011903"/>
    </source>
</evidence>
<evidence type="ECO:0000256" key="1">
    <source>
        <dbReference type="ARBA" id="ARBA00004429"/>
    </source>
</evidence>
<evidence type="ECO:0000259" key="19">
    <source>
        <dbReference type="Pfam" id="PF13807"/>
    </source>
</evidence>
<dbReference type="Pfam" id="PF13614">
    <property type="entry name" value="AAA_31"/>
    <property type="match status" value="1"/>
</dbReference>
<dbReference type="InterPro" id="IPR027417">
    <property type="entry name" value="P-loop_NTPase"/>
</dbReference>
<evidence type="ECO:0000256" key="3">
    <source>
        <dbReference type="ARBA" id="ARBA00008883"/>
    </source>
</evidence>
<evidence type="ECO:0000256" key="8">
    <source>
        <dbReference type="ARBA" id="ARBA00022692"/>
    </source>
</evidence>
<keyword evidence="12 16" id="KW-1133">Transmembrane helix</keyword>
<keyword evidence="6" id="KW-0997">Cell inner membrane</keyword>
<dbReference type="SUPFAM" id="SSF52540">
    <property type="entry name" value="P-loop containing nucleoside triphosphate hydrolases"/>
    <property type="match status" value="1"/>
</dbReference>
<dbReference type="EC" id="2.7.10.2" evidence="4"/>
<evidence type="ECO:0000256" key="16">
    <source>
        <dbReference type="SAM" id="Phobius"/>
    </source>
</evidence>
<reference evidence="20 21" key="1">
    <citation type="submission" date="2020-04" db="EMBL/GenBank/DDBJ databases">
        <title>Donghicola sp., a member of the Rhodobacteraceae family isolated from mangrove forest in Thailand.</title>
        <authorList>
            <person name="Charoenyingcharoen P."/>
            <person name="Yukphan P."/>
        </authorList>
    </citation>
    <scope>NUCLEOTIDE SEQUENCE [LARGE SCALE GENOMIC DNA]</scope>
    <source>
        <strain evidence="20 21">B5-SW-15</strain>
    </source>
</reference>
<dbReference type="GO" id="GO:0004713">
    <property type="term" value="F:protein tyrosine kinase activity"/>
    <property type="evidence" value="ECO:0007669"/>
    <property type="project" value="TreeGrafter"/>
</dbReference>
<keyword evidence="7" id="KW-0808">Transferase</keyword>
<dbReference type="Gene3D" id="3.40.50.300">
    <property type="entry name" value="P-loop containing nucleotide triphosphate hydrolases"/>
    <property type="match status" value="1"/>
</dbReference>
<name>A0A850Q1P8_9RHOB</name>
<keyword evidence="13 16" id="KW-0472">Membrane</keyword>
<dbReference type="InterPro" id="IPR032807">
    <property type="entry name" value="GNVR"/>
</dbReference>
<keyword evidence="8 16" id="KW-0812">Transmembrane</keyword>
<dbReference type="CDD" id="cd05387">
    <property type="entry name" value="BY-kinase"/>
    <property type="match status" value="1"/>
</dbReference>
<evidence type="ECO:0000259" key="18">
    <source>
        <dbReference type="Pfam" id="PF13614"/>
    </source>
</evidence>
<evidence type="ECO:0000256" key="13">
    <source>
        <dbReference type="ARBA" id="ARBA00023136"/>
    </source>
</evidence>
<comment type="similarity">
    <text evidence="3">Belongs to the etk/wzc family.</text>
</comment>
<evidence type="ECO:0000313" key="20">
    <source>
        <dbReference type="EMBL" id="NVO23006.1"/>
    </source>
</evidence>
<dbReference type="Proteomes" id="UP000592216">
    <property type="component" value="Unassembled WGS sequence"/>
</dbReference>
<dbReference type="GO" id="GO:0005886">
    <property type="term" value="C:plasma membrane"/>
    <property type="evidence" value="ECO:0007669"/>
    <property type="project" value="UniProtKB-SubCell"/>
</dbReference>
<dbReference type="Pfam" id="PF13807">
    <property type="entry name" value="GNVR"/>
    <property type="match status" value="1"/>
</dbReference>
<dbReference type="PANTHER" id="PTHR32309:SF13">
    <property type="entry name" value="FERRIC ENTEROBACTIN TRANSPORT PROTEIN FEPE"/>
    <property type="match status" value="1"/>
</dbReference>
<dbReference type="EMBL" id="JABCJE010000002">
    <property type="protein sequence ID" value="NVO23006.1"/>
    <property type="molecule type" value="Genomic_DNA"/>
</dbReference>
<sequence length="745" mass="85093">MNRDQLFSEVDLTETIEKFESIFFRNWKIIIFLPLFTLAISISYLIFVTPRYTASASILIDPRNGLNPYQANEISPGLLTSDGLTVESEIRIIGSREVTSRAAHKLGLDKFTNEESKTTNFSLSAIREWLRGTGYFEILMNDDVSISNENTQERKLEAVRSKFSKGLEVRRSGDAYIVEVLYTSNDIEFAPLAVNTVISEYLTISREQHVYNVEKNQQWLKSRISELGAEVDTTEREIAEFRQKYQLLSPEGTLLPTEIALNAAIEEKIQLTSRALSLDVQATQLKEQIETGDVNAITIDVSDRSKALDEFERIYIDLLQQEQSLLLSRNSSTASALNLKSRIQEQRALIISEYIQVQQRLTTRGNAIRNQIAGLDALMANLRQEHAAESTEILKLRSLERDANAKRALYEKLLEQYNDTTQLLSFDATSARVIAQAVIPDSKSFPNNRMILMIGLLSGILVAFAITSVLETWNDSLYDRKIASRKFNLNFLGVVPSLKSKFLLRELTNIIASGYIFTDQKIKIRENWILTMQTMRAVHVNLIMKRENKNDCGSILGVTSTRKGEGKTTTSMILAKYLANQNHKTVFIDLDFFERGATKLLAQDLRPDQQLENILESYLNNERCLDEIYGKSKIWFIGNSKPDLIMTSAYIDRLAELMRYLQKNFDFIIIDLPPVAGNSETKFLTSLCEEILYVIKWGDTRSSDIDMALEQINFSENNNVLGFIFSKVNMKLFNRINKDDFYYKQ</sequence>
<evidence type="ECO:0000256" key="2">
    <source>
        <dbReference type="ARBA" id="ARBA00007316"/>
    </source>
</evidence>